<comment type="caution">
    <text evidence="2">The sequence shown here is derived from an EMBL/GenBank/DDBJ whole genome shotgun (WGS) entry which is preliminary data.</text>
</comment>
<dbReference type="Proteomes" id="UP001054252">
    <property type="component" value="Unassembled WGS sequence"/>
</dbReference>
<name>A0AAV5JQE3_9ROSI</name>
<dbReference type="AlphaFoldDB" id="A0AAV5JQE3"/>
<keyword evidence="3" id="KW-1185">Reference proteome</keyword>
<dbReference type="EMBL" id="BPVZ01000046">
    <property type="protein sequence ID" value="GKV16853.1"/>
    <property type="molecule type" value="Genomic_DNA"/>
</dbReference>
<feature type="compositionally biased region" description="Basic and acidic residues" evidence="1">
    <location>
        <begin position="342"/>
        <end position="369"/>
    </location>
</feature>
<gene>
    <name evidence="2" type="ORF">SLEP1_g27427</name>
</gene>
<accession>A0AAV5JQE3</accession>
<proteinExistence type="predicted"/>
<sequence>MSFYLLPKQVIYELDKIRRKFLWGGVEEGRKIAWVSWDRVCCSKKEGGLGIKNLRWFNMALLGKWWARLAVEGDKGLWSRVLLEKYGGKEGNWLSWLREGRGLGSSWWNDVCKLNRGLDGKDEWLFSNFKLNLGDGKSVRFWNDAWAGGDTLANIFPRLFLLATEKNCSIYDMGHWVDGCWFWRFQWRRRLRAWEEDKLKQLTEAIQHIKPTQDKKDNWSWRLHGEGKYTTRSAYEQLVKKEDNRLMEYRKLRSAQVPSKVCPIWKLAAKLFSFSETRFASPFYLFIFFFGLLGDDDDDGGDGDGKQRDLWFYPSPSISMVIEDGDGGGGCDDDEMQGDGLDLQKGDESREKKRWVLGEPRPREREKKKGGVWVLQENLDWVLREEPRLGSPGEPRPGFS</sequence>
<dbReference type="PANTHER" id="PTHR36617:SF5">
    <property type="entry name" value="OS05G0421675 PROTEIN"/>
    <property type="match status" value="1"/>
</dbReference>
<protein>
    <submittedName>
        <fullName evidence="2">Uncharacterized protein</fullName>
    </submittedName>
</protein>
<dbReference type="PANTHER" id="PTHR36617">
    <property type="entry name" value="PROTEIN, PUTATIVE-RELATED"/>
    <property type="match status" value="1"/>
</dbReference>
<reference evidence="2 3" key="1">
    <citation type="journal article" date="2021" name="Commun. Biol.">
        <title>The genome of Shorea leprosula (Dipterocarpaceae) highlights the ecological relevance of drought in aseasonal tropical rainforests.</title>
        <authorList>
            <person name="Ng K.K.S."/>
            <person name="Kobayashi M.J."/>
            <person name="Fawcett J.A."/>
            <person name="Hatakeyama M."/>
            <person name="Paape T."/>
            <person name="Ng C.H."/>
            <person name="Ang C.C."/>
            <person name="Tnah L.H."/>
            <person name="Lee C.T."/>
            <person name="Nishiyama T."/>
            <person name="Sese J."/>
            <person name="O'Brien M.J."/>
            <person name="Copetti D."/>
            <person name="Mohd Noor M.I."/>
            <person name="Ong R.C."/>
            <person name="Putra M."/>
            <person name="Sireger I.Z."/>
            <person name="Indrioko S."/>
            <person name="Kosugi Y."/>
            <person name="Izuno A."/>
            <person name="Isagi Y."/>
            <person name="Lee S.L."/>
            <person name="Shimizu K.K."/>
        </authorList>
    </citation>
    <scope>NUCLEOTIDE SEQUENCE [LARGE SCALE GENOMIC DNA]</scope>
    <source>
        <strain evidence="2">214</strain>
    </source>
</reference>
<evidence type="ECO:0000313" key="2">
    <source>
        <dbReference type="EMBL" id="GKV16853.1"/>
    </source>
</evidence>
<evidence type="ECO:0000313" key="3">
    <source>
        <dbReference type="Proteomes" id="UP001054252"/>
    </source>
</evidence>
<evidence type="ECO:0000256" key="1">
    <source>
        <dbReference type="SAM" id="MobiDB-lite"/>
    </source>
</evidence>
<feature type="region of interest" description="Disordered" evidence="1">
    <location>
        <begin position="323"/>
        <end position="370"/>
    </location>
</feature>
<feature type="compositionally biased region" description="Acidic residues" evidence="1">
    <location>
        <begin position="323"/>
        <end position="337"/>
    </location>
</feature>
<organism evidence="2 3">
    <name type="scientific">Rubroshorea leprosula</name>
    <dbReference type="NCBI Taxonomy" id="152421"/>
    <lineage>
        <taxon>Eukaryota</taxon>
        <taxon>Viridiplantae</taxon>
        <taxon>Streptophyta</taxon>
        <taxon>Embryophyta</taxon>
        <taxon>Tracheophyta</taxon>
        <taxon>Spermatophyta</taxon>
        <taxon>Magnoliopsida</taxon>
        <taxon>eudicotyledons</taxon>
        <taxon>Gunneridae</taxon>
        <taxon>Pentapetalae</taxon>
        <taxon>rosids</taxon>
        <taxon>malvids</taxon>
        <taxon>Malvales</taxon>
        <taxon>Dipterocarpaceae</taxon>
        <taxon>Rubroshorea</taxon>
    </lineage>
</organism>